<dbReference type="EMBL" id="JABCQH010000030">
    <property type="protein sequence ID" value="MBF0889785.1"/>
    <property type="molecule type" value="Genomic_DNA"/>
</dbReference>
<protein>
    <submittedName>
        <fullName evidence="1">Uncharacterized protein</fullName>
    </submittedName>
</protein>
<comment type="caution">
    <text evidence="1">The sequence shown here is derived from an EMBL/GenBank/DDBJ whole genome shotgun (WGS) entry which is preliminary data.</text>
</comment>
<evidence type="ECO:0000313" key="1">
    <source>
        <dbReference type="EMBL" id="MBF0889785.1"/>
    </source>
</evidence>
<reference evidence="1 2" key="2">
    <citation type="submission" date="2020-11" db="EMBL/GenBank/DDBJ databases">
        <title>Description of novel Gluconobacter species.</title>
        <authorList>
            <person name="Cleenwerck I."/>
            <person name="Cnockaert M."/>
            <person name="Borremans W."/>
            <person name="Wieme A.D."/>
            <person name="De Vuyst L."/>
            <person name="Vandamme P."/>
        </authorList>
    </citation>
    <scope>NUCLEOTIDE SEQUENCE [LARGE SCALE GENOMIC DNA]</scope>
    <source>
        <strain evidence="1 2">LMG 1745</strain>
    </source>
</reference>
<dbReference type="RefSeq" id="WP_194263511.1">
    <property type="nucleotide sequence ID" value="NZ_JABCQH010000030.1"/>
</dbReference>
<proteinExistence type="predicted"/>
<gene>
    <name evidence="1" type="ORF">HKD19_14770</name>
</gene>
<evidence type="ECO:0000313" key="2">
    <source>
        <dbReference type="Proteomes" id="UP000662701"/>
    </source>
</evidence>
<reference evidence="2" key="1">
    <citation type="submission" date="2020-04" db="EMBL/GenBank/DDBJ databases">
        <title>Description of novel Gluconacetobacter.</title>
        <authorList>
            <person name="Sombolestani A."/>
        </authorList>
    </citation>
    <scope>NUCLEOTIDE SEQUENCE [LARGE SCALE GENOMIC DNA]</scope>
    <source>
        <strain evidence="2">LMG 1745</strain>
    </source>
</reference>
<sequence length="261" mass="28305">IAHSPEARTQQIDPFLRNNVGNISGDLEQSAATVLNYVSQAVMSIRDYSQDQIQSLATNYQNTFALSGSEGSYDKLVQNNWISWVGLAATLAISMTPPGEAVAVGEILVSGGEEILGATLDNEISSAAIFETKGASSEPQYALYSSQIEKFENLNPKNSGTTVVLDDGASLTQNYSTKYQKRAMDFTGANEQSVENIFRNLTCIKGPLDPYLKIDSDIGKVYTVKTEIGNITYRTVSGSGKDWTIDLPTMSNGVSRLKFSK</sequence>
<organism evidence="1 2">
    <name type="scientific">Gluconobacter cadivus</name>
    <dbReference type="NCBI Taxonomy" id="2728101"/>
    <lineage>
        <taxon>Bacteria</taxon>
        <taxon>Pseudomonadati</taxon>
        <taxon>Pseudomonadota</taxon>
        <taxon>Alphaproteobacteria</taxon>
        <taxon>Acetobacterales</taxon>
        <taxon>Acetobacteraceae</taxon>
        <taxon>Gluconobacter</taxon>
    </lineage>
</organism>
<name>A0ABR9YZ21_9PROT</name>
<feature type="non-terminal residue" evidence="1">
    <location>
        <position position="1"/>
    </location>
</feature>
<accession>A0ABR9YZ21</accession>
<keyword evidence="2" id="KW-1185">Reference proteome</keyword>
<dbReference type="Proteomes" id="UP000662701">
    <property type="component" value="Unassembled WGS sequence"/>
</dbReference>